<keyword evidence="2" id="KW-1185">Reference proteome</keyword>
<proteinExistence type="predicted"/>
<dbReference type="EMBL" id="OP548100">
    <property type="protein sequence ID" value="UYL65067.1"/>
    <property type="molecule type" value="Genomic_DNA"/>
</dbReference>
<name>A0AA46YIQ2_9VIRU</name>
<organism evidence="1 2">
    <name type="scientific">Methanophagales virus PBV305</name>
    <dbReference type="NCBI Taxonomy" id="3071310"/>
    <lineage>
        <taxon>Viruses</taxon>
        <taxon>Varidnaviria</taxon>
        <taxon>Abadenavirae</taxon>
        <taxon>Produgelaviricota</taxon>
        <taxon>Belvinaviricetes</taxon>
        <taxon>Coyopavirales</taxon>
        <taxon>Chaacviridae</taxon>
        <taxon>Homochaacvirus</taxon>
        <taxon>Homochaacvirus californiense</taxon>
    </lineage>
</organism>
<accession>A0AA46YIQ2</accession>
<protein>
    <submittedName>
        <fullName evidence="1">Uncharacterized protein</fullName>
    </submittedName>
</protein>
<evidence type="ECO:0000313" key="1">
    <source>
        <dbReference type="EMBL" id="UYL65067.1"/>
    </source>
</evidence>
<reference evidence="1 2" key="1">
    <citation type="submission" date="2022-09" db="EMBL/GenBank/DDBJ databases">
        <title>Evolutionary Diversification of Methanotrophic Ca. Methanophagales (ANME-1) and Their Expansive Virome.</title>
        <authorList>
            <person name="Laso-Perez R."/>
            <person name="Wu F."/>
            <person name="Cremiere A."/>
            <person name="Speth D.R."/>
            <person name="Magyar J.S."/>
            <person name="Krupovic M."/>
            <person name="Orphan V."/>
        </authorList>
    </citation>
    <scope>NUCLEOTIDE SEQUENCE [LARGE SCALE GENOMIC DNA]</scope>
    <source>
        <strain evidence="1">PBV305</strain>
    </source>
</reference>
<evidence type="ECO:0000313" key="2">
    <source>
        <dbReference type="Proteomes" id="UP001156238"/>
    </source>
</evidence>
<gene>
    <name evidence="1" type="ORF">HJKPNNFO_00015</name>
</gene>
<sequence>MMKEARVDIILQRIEEDIGEELEVHPKHVRRFGVNNIFTRVFGYLLGWKEDGKPVKLRATAAGALKTADVGAGLEQVEKKEGVATDTIGSAIEFSDTVSKVRLISEDYGFYFYPSTDGVTFHDSIYVKDNDDFYIDITCKAFKVKRSGSNDVQYRIEGYR</sequence>
<dbReference type="Proteomes" id="UP001156238">
    <property type="component" value="Segment"/>
</dbReference>